<evidence type="ECO:0008006" key="3">
    <source>
        <dbReference type="Google" id="ProtNLM"/>
    </source>
</evidence>
<accession>A0A2M6WM42</accession>
<gene>
    <name evidence="1" type="ORF">COU00_02180</name>
</gene>
<dbReference type="SUPFAM" id="SSF46785">
    <property type="entry name" value="Winged helix' DNA-binding domain"/>
    <property type="match status" value="1"/>
</dbReference>
<dbReference type="InterPro" id="IPR036388">
    <property type="entry name" value="WH-like_DNA-bd_sf"/>
</dbReference>
<name>A0A2M6WM42_9BACT</name>
<sequence>MLTKLFSSPVRVKILQFLIMHAPADFSAADIAAKTKSVVRSVNKEIGKLTEADAVIEEIKPLTVNKKTVKIKHYRANPDFFLFLEIKNLFLKLQVVRLEELKAKLQNSGRLNYAVLAGKFVGDTAAKVDLLIVGKAEHKRLEKLIADFQRAIGWEINWVAMDLAEYDYRQKIGDMFLFTLLSGPKIEILNKFV</sequence>
<proteinExistence type="predicted"/>
<dbReference type="Gene3D" id="1.10.10.10">
    <property type="entry name" value="Winged helix-like DNA-binding domain superfamily/Winged helix DNA-binding domain"/>
    <property type="match status" value="1"/>
</dbReference>
<dbReference type="AlphaFoldDB" id="A0A2M6WM42"/>
<evidence type="ECO:0000313" key="1">
    <source>
        <dbReference type="EMBL" id="PIT93836.1"/>
    </source>
</evidence>
<protein>
    <recommendedName>
        <fullName evidence="3">HTH arsR-type domain-containing protein</fullName>
    </recommendedName>
</protein>
<reference evidence="2" key="1">
    <citation type="submission" date="2017-09" db="EMBL/GenBank/DDBJ databases">
        <title>Depth-based differentiation of microbial function through sediment-hosted aquifers and enrichment of novel symbionts in the deep terrestrial subsurface.</title>
        <authorList>
            <person name="Probst A.J."/>
            <person name="Ladd B."/>
            <person name="Jarett J.K."/>
            <person name="Geller-Mcgrath D.E."/>
            <person name="Sieber C.M.K."/>
            <person name="Emerson J.B."/>
            <person name="Anantharaman K."/>
            <person name="Thomas B.C."/>
            <person name="Malmstrom R."/>
            <person name="Stieglmeier M."/>
            <person name="Klingl A."/>
            <person name="Woyke T."/>
            <person name="Ryan C.M."/>
            <person name="Banfield J.F."/>
        </authorList>
    </citation>
    <scope>NUCLEOTIDE SEQUENCE [LARGE SCALE GENOMIC DNA]</scope>
</reference>
<dbReference type="EMBL" id="PFAS01000036">
    <property type="protein sequence ID" value="PIT93836.1"/>
    <property type="molecule type" value="Genomic_DNA"/>
</dbReference>
<dbReference type="InterPro" id="IPR036390">
    <property type="entry name" value="WH_DNA-bd_sf"/>
</dbReference>
<organism evidence="1 2">
    <name type="scientific">Candidatus Falkowbacteria bacterium CG10_big_fil_rev_8_21_14_0_10_43_11</name>
    <dbReference type="NCBI Taxonomy" id="1974568"/>
    <lineage>
        <taxon>Bacteria</taxon>
        <taxon>Candidatus Falkowiibacteriota</taxon>
    </lineage>
</organism>
<comment type="caution">
    <text evidence="1">The sequence shown here is derived from an EMBL/GenBank/DDBJ whole genome shotgun (WGS) entry which is preliminary data.</text>
</comment>
<dbReference type="Proteomes" id="UP000229335">
    <property type="component" value="Unassembled WGS sequence"/>
</dbReference>
<evidence type="ECO:0000313" key="2">
    <source>
        <dbReference type="Proteomes" id="UP000229335"/>
    </source>
</evidence>